<dbReference type="EMBL" id="WWEO01000040">
    <property type="protein sequence ID" value="NCD69090.1"/>
    <property type="molecule type" value="Genomic_DNA"/>
</dbReference>
<dbReference type="Proteomes" id="UP000638732">
    <property type="component" value="Unassembled WGS sequence"/>
</dbReference>
<comment type="caution">
    <text evidence="1">The sequence shown here is derived from an EMBL/GenBank/DDBJ whole genome shotgun (WGS) entry which is preliminary data.</text>
</comment>
<protein>
    <submittedName>
        <fullName evidence="1">Uncharacterized protein</fullName>
    </submittedName>
</protein>
<name>A0A965ZE03_9SPHI</name>
<gene>
    <name evidence="1" type="ORF">GSY63_06960</name>
</gene>
<evidence type="ECO:0000313" key="1">
    <source>
        <dbReference type="EMBL" id="NCD69090.1"/>
    </source>
</evidence>
<dbReference type="AlphaFoldDB" id="A0A965ZE03"/>
<organism evidence="1 2">
    <name type="scientific">Mucilaginibacter agri</name>
    <dbReference type="NCBI Taxonomy" id="2695265"/>
    <lineage>
        <taxon>Bacteria</taxon>
        <taxon>Pseudomonadati</taxon>
        <taxon>Bacteroidota</taxon>
        <taxon>Sphingobacteriia</taxon>
        <taxon>Sphingobacteriales</taxon>
        <taxon>Sphingobacteriaceae</taxon>
        <taxon>Mucilaginibacter</taxon>
    </lineage>
</organism>
<keyword evidence="2" id="KW-1185">Reference proteome</keyword>
<proteinExistence type="predicted"/>
<dbReference type="RefSeq" id="WP_166585069.1">
    <property type="nucleotide sequence ID" value="NZ_WWEO01000040.1"/>
</dbReference>
<reference evidence="1" key="2">
    <citation type="submission" date="2020-10" db="EMBL/GenBank/DDBJ databases">
        <title>Mucilaginibacter sp. nov., isolated from soil.</title>
        <authorList>
            <person name="Jeon C.O."/>
        </authorList>
    </citation>
    <scope>NUCLEOTIDE SEQUENCE</scope>
    <source>
        <strain evidence="1">R11</strain>
    </source>
</reference>
<sequence length="358" mass="41048">MPTTEPFDFRWPPSAAPFLEWSERLKSEWLSTLLSDAAEQTLRRYFNYQLGRLSALDDDPECQTSSEINGLIDFLWSQFAYYLNPNIPVAIAFRDFYIERLQWRLDQVLAKVSGSILSSDLQSCLISYLGSFLEPRGDKLTYRDLFYLEGLLTELAGILDSGFSEEAVNQVLFQRNFNQLGYLFYRQQIIRNAMPADAREKFEFLASCKIRNSAVPFLQDLSCHPSWPSLFEMLDKWLAEELAIAHLTLQQPLSTTLPVATKMPLNLSVAHLACLICVFLETHLLPDEGFASIFRFVSTNFRTKRQDKISTKSLSKEFYTIDQVSAAVVRGKLLEMVEWLNRSYFPVLLAGCATSLFL</sequence>
<accession>A0A965ZE03</accession>
<reference evidence="1" key="1">
    <citation type="submission" date="2020-01" db="EMBL/GenBank/DDBJ databases">
        <authorList>
            <person name="Seo Y.L."/>
        </authorList>
    </citation>
    <scope>NUCLEOTIDE SEQUENCE</scope>
    <source>
        <strain evidence="1">R11</strain>
    </source>
</reference>
<evidence type="ECO:0000313" key="2">
    <source>
        <dbReference type="Proteomes" id="UP000638732"/>
    </source>
</evidence>